<organism evidence="9 10">
    <name type="scientific">Ponticaulis profundi</name>
    <dbReference type="NCBI Taxonomy" id="2665222"/>
    <lineage>
        <taxon>Bacteria</taxon>
        <taxon>Pseudomonadati</taxon>
        <taxon>Pseudomonadota</taxon>
        <taxon>Alphaproteobacteria</taxon>
        <taxon>Hyphomonadales</taxon>
        <taxon>Hyphomonadaceae</taxon>
        <taxon>Ponticaulis</taxon>
    </lineage>
</organism>
<dbReference type="RefSeq" id="WP_377376538.1">
    <property type="nucleotide sequence ID" value="NZ_JBHSSW010000005.1"/>
</dbReference>
<dbReference type="GO" id="GO:0004416">
    <property type="term" value="F:hydroxyacylglutathione hydrolase activity"/>
    <property type="evidence" value="ECO:0007669"/>
    <property type="project" value="UniProtKB-EC"/>
</dbReference>
<keyword evidence="10" id="KW-1185">Reference proteome</keyword>
<dbReference type="InterPro" id="IPR036866">
    <property type="entry name" value="RibonucZ/Hydroxyglut_hydro"/>
</dbReference>
<keyword evidence="6 7" id="KW-0862">Zinc</keyword>
<evidence type="ECO:0000256" key="5">
    <source>
        <dbReference type="ARBA" id="ARBA00022801"/>
    </source>
</evidence>
<feature type="binding site" evidence="7">
    <location>
        <position position="134"/>
    </location>
    <ligand>
        <name>Zn(2+)</name>
        <dbReference type="ChEBI" id="CHEBI:29105"/>
        <label>2</label>
    </ligand>
</feature>
<reference evidence="10" key="1">
    <citation type="journal article" date="2019" name="Int. J. Syst. Evol. Microbiol.">
        <title>The Global Catalogue of Microorganisms (GCM) 10K type strain sequencing project: providing services to taxonomists for standard genome sequencing and annotation.</title>
        <authorList>
            <consortium name="The Broad Institute Genomics Platform"/>
            <consortium name="The Broad Institute Genome Sequencing Center for Infectious Disease"/>
            <person name="Wu L."/>
            <person name="Ma J."/>
        </authorList>
    </citation>
    <scope>NUCLEOTIDE SEQUENCE [LARGE SCALE GENOMIC DNA]</scope>
    <source>
        <strain evidence="10">CGMCC-1.15741</strain>
    </source>
</reference>
<dbReference type="Gene3D" id="3.60.15.10">
    <property type="entry name" value="Ribonuclease Z/Hydroxyacylglutathione hydrolase-like"/>
    <property type="match status" value="1"/>
</dbReference>
<evidence type="ECO:0000313" key="9">
    <source>
        <dbReference type="EMBL" id="MFC6197518.1"/>
    </source>
</evidence>
<dbReference type="NCBIfam" id="TIGR03413">
    <property type="entry name" value="GSH_gloB"/>
    <property type="match status" value="1"/>
</dbReference>
<dbReference type="EMBL" id="JBHSSW010000005">
    <property type="protein sequence ID" value="MFC6197518.1"/>
    <property type="molecule type" value="Genomic_DNA"/>
</dbReference>
<dbReference type="Pfam" id="PF16123">
    <property type="entry name" value="HAGH_C"/>
    <property type="match status" value="1"/>
</dbReference>
<comment type="subunit">
    <text evidence="7">Monomer.</text>
</comment>
<comment type="cofactor">
    <cofactor evidence="7">
        <name>Zn(2+)</name>
        <dbReference type="ChEBI" id="CHEBI:29105"/>
    </cofactor>
    <text evidence="7">Binds 2 Zn(2+) ions per subunit.</text>
</comment>
<feature type="domain" description="Metallo-beta-lactamase" evidence="8">
    <location>
        <begin position="14"/>
        <end position="172"/>
    </location>
</feature>
<comment type="similarity">
    <text evidence="3 7">Belongs to the metallo-beta-lactamase superfamily. Glyoxalase II family.</text>
</comment>
<dbReference type="SMART" id="SM00849">
    <property type="entry name" value="Lactamase_B"/>
    <property type="match status" value="1"/>
</dbReference>
<feature type="binding site" evidence="7">
    <location>
        <position position="59"/>
    </location>
    <ligand>
        <name>Zn(2+)</name>
        <dbReference type="ChEBI" id="CHEBI:29105"/>
        <label>1</label>
    </ligand>
</feature>
<dbReference type="InterPro" id="IPR032282">
    <property type="entry name" value="HAGH_C"/>
</dbReference>
<evidence type="ECO:0000259" key="8">
    <source>
        <dbReference type="SMART" id="SM00849"/>
    </source>
</evidence>
<sequence>MNDFEIHQFRCLSDNYGYLVHDKASGETAAIDTPDAKVILAEAEKKGWQITQIWNTHWHPDHAGGNLEIKEATGCVIIGPANESEKIPGIDRLVHQDSIVNLGARVARVLDVPGHTSGHIAYHMEDVQVAFVGDTVFALGCGRLFEGTPEQMWDSLEKIRALPTDTLLYCAHEYTAANADFAVTIEPGNKALQMYVDRVRALRADNKPTVPTSLANELASNPFLRADNEALQTAMGHPGDMVATFAEIRARKDNF</sequence>
<protein>
    <recommendedName>
        <fullName evidence="7">Hydroxyacylglutathione hydrolase</fullName>
        <ecNumber evidence="7">3.1.2.6</ecNumber>
    </recommendedName>
    <alternativeName>
        <fullName evidence="7">Glyoxalase II</fullName>
        <shortName evidence="7">Glx II</shortName>
    </alternativeName>
</protein>
<comment type="pathway">
    <text evidence="2 7">Secondary metabolite metabolism; methylglyoxal degradation; (R)-lactate from methylglyoxal: step 2/2.</text>
</comment>
<feature type="binding site" evidence="7">
    <location>
        <position position="134"/>
    </location>
    <ligand>
        <name>Zn(2+)</name>
        <dbReference type="ChEBI" id="CHEBI:29105"/>
        <label>1</label>
    </ligand>
</feature>
<evidence type="ECO:0000256" key="2">
    <source>
        <dbReference type="ARBA" id="ARBA00004963"/>
    </source>
</evidence>
<comment type="catalytic activity">
    <reaction evidence="1 7">
        <text>an S-(2-hydroxyacyl)glutathione + H2O = a 2-hydroxy carboxylate + glutathione + H(+)</text>
        <dbReference type="Rhea" id="RHEA:21864"/>
        <dbReference type="ChEBI" id="CHEBI:15377"/>
        <dbReference type="ChEBI" id="CHEBI:15378"/>
        <dbReference type="ChEBI" id="CHEBI:57925"/>
        <dbReference type="ChEBI" id="CHEBI:58896"/>
        <dbReference type="ChEBI" id="CHEBI:71261"/>
        <dbReference type="EC" id="3.1.2.6"/>
    </reaction>
</comment>
<dbReference type="Pfam" id="PF00753">
    <property type="entry name" value="Lactamase_B"/>
    <property type="match status" value="1"/>
</dbReference>
<evidence type="ECO:0000256" key="3">
    <source>
        <dbReference type="ARBA" id="ARBA00006759"/>
    </source>
</evidence>
<dbReference type="SUPFAM" id="SSF56281">
    <property type="entry name" value="Metallo-hydrolase/oxidoreductase"/>
    <property type="match status" value="1"/>
</dbReference>
<proteinExistence type="inferred from homology"/>
<evidence type="ECO:0000256" key="1">
    <source>
        <dbReference type="ARBA" id="ARBA00001623"/>
    </source>
</evidence>
<evidence type="ECO:0000256" key="4">
    <source>
        <dbReference type="ARBA" id="ARBA00022723"/>
    </source>
</evidence>
<dbReference type="HAMAP" id="MF_01374">
    <property type="entry name" value="Glyoxalase_2"/>
    <property type="match status" value="1"/>
</dbReference>
<keyword evidence="4 7" id="KW-0479">Metal-binding</keyword>
<feature type="binding site" evidence="7">
    <location>
        <position position="57"/>
    </location>
    <ligand>
        <name>Zn(2+)</name>
        <dbReference type="ChEBI" id="CHEBI:29105"/>
        <label>1</label>
    </ligand>
</feature>
<feature type="binding site" evidence="7">
    <location>
        <position position="62"/>
    </location>
    <ligand>
        <name>Zn(2+)</name>
        <dbReference type="ChEBI" id="CHEBI:29105"/>
        <label>2</label>
    </ligand>
</feature>
<feature type="binding site" evidence="7">
    <location>
        <position position="115"/>
    </location>
    <ligand>
        <name>Zn(2+)</name>
        <dbReference type="ChEBI" id="CHEBI:29105"/>
        <label>1</label>
    </ligand>
</feature>
<evidence type="ECO:0000256" key="6">
    <source>
        <dbReference type="ARBA" id="ARBA00022833"/>
    </source>
</evidence>
<keyword evidence="5 7" id="KW-0378">Hydrolase</keyword>
<dbReference type="InterPro" id="IPR017782">
    <property type="entry name" value="Hydroxyacylglutathione_Hdrlase"/>
</dbReference>
<dbReference type="Proteomes" id="UP001596303">
    <property type="component" value="Unassembled WGS sequence"/>
</dbReference>
<comment type="function">
    <text evidence="7">Thiolesterase that catalyzes the hydrolysis of S-D-lactoyl-glutathione to form glutathione and D-lactic acid.</text>
</comment>
<dbReference type="EC" id="3.1.2.6" evidence="7"/>
<dbReference type="PANTHER" id="PTHR43705:SF1">
    <property type="entry name" value="HYDROXYACYLGLUTATHIONE HYDROLASE GLOB"/>
    <property type="match status" value="1"/>
</dbReference>
<accession>A0ABW1S7L2</accession>
<dbReference type="PIRSF" id="PIRSF005457">
    <property type="entry name" value="Glx"/>
    <property type="match status" value="1"/>
</dbReference>
<feature type="binding site" evidence="7">
    <location>
        <position position="61"/>
    </location>
    <ligand>
        <name>Zn(2+)</name>
        <dbReference type="ChEBI" id="CHEBI:29105"/>
        <label>2</label>
    </ligand>
</feature>
<dbReference type="InterPro" id="IPR001279">
    <property type="entry name" value="Metallo-B-lactamas"/>
</dbReference>
<name>A0ABW1S7L2_9PROT</name>
<comment type="caution">
    <text evidence="9">The sequence shown here is derived from an EMBL/GenBank/DDBJ whole genome shotgun (WGS) entry which is preliminary data.</text>
</comment>
<feature type="binding site" evidence="7">
    <location>
        <position position="172"/>
    </location>
    <ligand>
        <name>Zn(2+)</name>
        <dbReference type="ChEBI" id="CHEBI:29105"/>
        <label>2</label>
    </ligand>
</feature>
<dbReference type="PANTHER" id="PTHR43705">
    <property type="entry name" value="HYDROXYACYLGLUTATHIONE HYDROLASE"/>
    <property type="match status" value="1"/>
</dbReference>
<dbReference type="InterPro" id="IPR035680">
    <property type="entry name" value="Clx_II_MBL"/>
</dbReference>
<evidence type="ECO:0000256" key="7">
    <source>
        <dbReference type="HAMAP-Rule" id="MF_01374"/>
    </source>
</evidence>
<dbReference type="CDD" id="cd07723">
    <property type="entry name" value="hydroxyacylglutathione_hydrolase_MBL-fold"/>
    <property type="match status" value="1"/>
</dbReference>
<dbReference type="InterPro" id="IPR050110">
    <property type="entry name" value="Glyoxalase_II_hydrolase"/>
</dbReference>
<gene>
    <name evidence="7 9" type="primary">gloB</name>
    <name evidence="9" type="ORF">ACFQDM_05485</name>
</gene>
<evidence type="ECO:0000313" key="10">
    <source>
        <dbReference type="Proteomes" id="UP001596303"/>
    </source>
</evidence>